<dbReference type="SUPFAM" id="SSF56349">
    <property type="entry name" value="DNA breaking-rejoining enzymes"/>
    <property type="match status" value="1"/>
</dbReference>
<dbReference type="RefSeq" id="WP_193536022.1">
    <property type="nucleotide sequence ID" value="NZ_JADCKF010000001.1"/>
</dbReference>
<keyword evidence="2 4" id="KW-0238">DNA-binding</keyword>
<evidence type="ECO:0000256" key="2">
    <source>
        <dbReference type="ARBA" id="ARBA00023125"/>
    </source>
</evidence>
<dbReference type="PANTHER" id="PTHR30349">
    <property type="entry name" value="PHAGE INTEGRASE-RELATED"/>
    <property type="match status" value="1"/>
</dbReference>
<evidence type="ECO:0000256" key="4">
    <source>
        <dbReference type="PROSITE-ProRule" id="PRU01248"/>
    </source>
</evidence>
<evidence type="ECO:0000259" key="6">
    <source>
        <dbReference type="PROSITE" id="PS51900"/>
    </source>
</evidence>
<dbReference type="EMBL" id="JADCKF010000001">
    <property type="protein sequence ID" value="MBE5054748.1"/>
    <property type="molecule type" value="Genomic_DNA"/>
</dbReference>
<feature type="domain" description="Core-binding (CB)" evidence="6">
    <location>
        <begin position="64"/>
        <end position="144"/>
    </location>
</feature>
<dbReference type="InterPro" id="IPR044068">
    <property type="entry name" value="CB"/>
</dbReference>
<feature type="domain" description="Tyr recombinase" evidence="5">
    <location>
        <begin position="159"/>
        <end position="334"/>
    </location>
</feature>
<evidence type="ECO:0000256" key="3">
    <source>
        <dbReference type="ARBA" id="ARBA00023172"/>
    </source>
</evidence>
<keyword evidence="8" id="KW-1185">Reference proteome</keyword>
<dbReference type="PROSITE" id="PS51898">
    <property type="entry name" value="TYR_RECOMBINASE"/>
    <property type="match status" value="1"/>
</dbReference>
<evidence type="ECO:0000313" key="7">
    <source>
        <dbReference type="EMBL" id="MBE5054748.1"/>
    </source>
</evidence>
<comment type="similarity">
    <text evidence="1">Belongs to the 'phage' integrase family.</text>
</comment>
<proteinExistence type="inferred from homology"/>
<dbReference type="InterPro" id="IPR011010">
    <property type="entry name" value="DNA_brk_join_enz"/>
</dbReference>
<evidence type="ECO:0000259" key="5">
    <source>
        <dbReference type="PROSITE" id="PS51898"/>
    </source>
</evidence>
<gene>
    <name evidence="7" type="ORF">INF37_01850</name>
</gene>
<keyword evidence="3" id="KW-0233">DNA recombination</keyword>
<name>A0ABR9R862_9FIRM</name>
<dbReference type="Pfam" id="PF00589">
    <property type="entry name" value="Phage_integrase"/>
    <property type="match status" value="1"/>
</dbReference>
<accession>A0ABR9R862</accession>
<protein>
    <submittedName>
        <fullName evidence="7">Site-specific integrase</fullName>
    </submittedName>
</protein>
<dbReference type="InterPro" id="IPR050090">
    <property type="entry name" value="Tyrosine_recombinase_XerCD"/>
</dbReference>
<evidence type="ECO:0000256" key="1">
    <source>
        <dbReference type="ARBA" id="ARBA00008857"/>
    </source>
</evidence>
<dbReference type="InterPro" id="IPR002104">
    <property type="entry name" value="Integrase_catalytic"/>
</dbReference>
<dbReference type="Gene3D" id="1.10.150.130">
    <property type="match status" value="1"/>
</dbReference>
<dbReference type="InterPro" id="IPR010998">
    <property type="entry name" value="Integrase_recombinase_N"/>
</dbReference>
<reference evidence="7 8" key="1">
    <citation type="submission" date="2020-10" db="EMBL/GenBank/DDBJ databases">
        <title>ChiBAC.</title>
        <authorList>
            <person name="Zenner C."/>
            <person name="Hitch T.C.A."/>
            <person name="Clavel T."/>
        </authorList>
    </citation>
    <scope>NUCLEOTIDE SEQUENCE [LARGE SCALE GENOMIC DNA]</scope>
    <source>
        <strain evidence="7 8">DSM 107456</strain>
    </source>
</reference>
<evidence type="ECO:0000313" key="8">
    <source>
        <dbReference type="Proteomes" id="UP000806211"/>
    </source>
</evidence>
<sequence length="353" mass="39650">MGRKKAAPLTNPTPVMLPSGSWRCQVMVKGERISVVDEDPEVAHAKALAIKAGLLEHQKSPDSMTVGEAIDRYIESKDSVLSPATIRGYKKIRSNDLQELMGIRLPQLRQEHVQRAVNRMARDKSPKSVRNAHGLLSAALGLYYPDLVLRTTMPQKTRHEIEIPDMEEIAALLQASAGTKMELPLLLAVWLGLRESEIRGLTWDCVEGDYLHVKQAVVDGPDGPVRKGTKTYSGDRLIRLPEHIKQVIEQQPRTGEYIVPLSGHAMYNRLSRLSDKLGLPHRRFHDLRHTAASVAMSLGVPNTYTQKRMGHATDHMLKTVYLHTMKSKEDEYADKIDDAYSTLLHTVLHTDQK</sequence>
<dbReference type="InterPro" id="IPR013762">
    <property type="entry name" value="Integrase-like_cat_sf"/>
</dbReference>
<dbReference type="PANTHER" id="PTHR30349:SF41">
    <property type="entry name" value="INTEGRASE_RECOMBINASE PROTEIN MJ0367-RELATED"/>
    <property type="match status" value="1"/>
</dbReference>
<dbReference type="Proteomes" id="UP000806211">
    <property type="component" value="Unassembled WGS sequence"/>
</dbReference>
<dbReference type="PROSITE" id="PS51900">
    <property type="entry name" value="CB"/>
    <property type="match status" value="1"/>
</dbReference>
<comment type="caution">
    <text evidence="7">The sequence shown here is derived from an EMBL/GenBank/DDBJ whole genome shotgun (WGS) entry which is preliminary data.</text>
</comment>
<dbReference type="CDD" id="cd01189">
    <property type="entry name" value="INT_ICEBs1_C_like"/>
    <property type="match status" value="1"/>
</dbReference>
<dbReference type="Gene3D" id="1.10.443.10">
    <property type="entry name" value="Intergrase catalytic core"/>
    <property type="match status" value="1"/>
</dbReference>
<organism evidence="7 8">
    <name type="scientific">Pseudoflavonifractor gallinarum</name>
    <dbReference type="NCBI Taxonomy" id="2779352"/>
    <lineage>
        <taxon>Bacteria</taxon>
        <taxon>Bacillati</taxon>
        <taxon>Bacillota</taxon>
        <taxon>Clostridia</taxon>
        <taxon>Eubacteriales</taxon>
        <taxon>Oscillospiraceae</taxon>
        <taxon>Pseudoflavonifractor</taxon>
    </lineage>
</organism>